<evidence type="ECO:0000313" key="4">
    <source>
        <dbReference type="Proteomes" id="UP001614394"/>
    </source>
</evidence>
<dbReference type="PANTHER" id="PTHR43842">
    <property type="entry name" value="PROPIONYL-COA CARBOXYLASE BETA CHAIN"/>
    <property type="match status" value="1"/>
</dbReference>
<dbReference type="InterPro" id="IPR029045">
    <property type="entry name" value="ClpP/crotonase-like_dom_sf"/>
</dbReference>
<dbReference type="Proteomes" id="UP001614394">
    <property type="component" value="Unassembled WGS sequence"/>
</dbReference>
<dbReference type="PROSITE" id="PS50989">
    <property type="entry name" value="COA_CT_CTER"/>
    <property type="match status" value="1"/>
</dbReference>
<sequence>MDRPGTHSRKVDAGRDSGSRLSARERISLLLDDESFIEIDAFVRHRSAAYGMDRRRPLGDGVIVGYGTVDGRQVCVFSQDAAVFGGSMGEACGEKIAKVMDLALRVGCPIIGINDSAGARIQEGVAALAQYAEIARRNVQASGVLPQISLIMGPCAGGAAYSPALTDITVMVDGTSHMFVTGPDVIRAVTGEQTTLEELGGGRASAAFGGAHYLAENERDAIAFVQDLLAFLPSNNCESPPVEEIIGGPLGPADRALDALVPEDPARGYDMYRLVECIADDGDLLEIHGRFAPNIICGFIRVDGHPVGTVANQPLHLAGALDIDACEKAGRFVRLCDAFGIPLLTLVDVPGYLAGVQQERDGILRRGAKLLYAYAEATVPQVTLVVRKAYGGGYAAMGSKHLGADINLAWPSARIAVMGAEGAVNILHRKELAASTDPASLREGLVKAYQDTFASPYQAAERGYIDIVLQPSETRPQVARALRALRTKRMQPPLRRHGNIPL</sequence>
<protein>
    <submittedName>
        <fullName evidence="3">Acyl-CoA carboxylase subunit beta</fullName>
        <ecNumber evidence="3">6.-.-.-</ecNumber>
    </submittedName>
</protein>
<feature type="domain" description="CoA carboxyltransferase N-terminal" evidence="1">
    <location>
        <begin position="1"/>
        <end position="244"/>
    </location>
</feature>
<dbReference type="RefSeq" id="WP_399647040.1">
    <property type="nucleotide sequence ID" value="NZ_JBITYG010000002.1"/>
</dbReference>
<dbReference type="PROSITE" id="PS50980">
    <property type="entry name" value="COA_CT_NTER"/>
    <property type="match status" value="1"/>
</dbReference>
<dbReference type="InterPro" id="IPR011762">
    <property type="entry name" value="COA_CT_N"/>
</dbReference>
<evidence type="ECO:0000313" key="3">
    <source>
        <dbReference type="EMBL" id="MFI9100919.1"/>
    </source>
</evidence>
<dbReference type="Gene3D" id="3.90.226.10">
    <property type="entry name" value="2-enoyl-CoA Hydratase, Chain A, domain 1"/>
    <property type="match status" value="2"/>
</dbReference>
<dbReference type="EMBL" id="JBITYG010000002">
    <property type="protein sequence ID" value="MFI9100919.1"/>
    <property type="molecule type" value="Genomic_DNA"/>
</dbReference>
<keyword evidence="4" id="KW-1185">Reference proteome</keyword>
<dbReference type="InterPro" id="IPR034733">
    <property type="entry name" value="AcCoA_carboxyl_beta"/>
</dbReference>
<dbReference type="SUPFAM" id="SSF52096">
    <property type="entry name" value="ClpP/crotonase"/>
    <property type="match status" value="2"/>
</dbReference>
<dbReference type="InterPro" id="IPR011763">
    <property type="entry name" value="COA_CT_C"/>
</dbReference>
<dbReference type="Pfam" id="PF01039">
    <property type="entry name" value="Carboxyl_trans"/>
    <property type="match status" value="1"/>
</dbReference>
<evidence type="ECO:0000259" key="2">
    <source>
        <dbReference type="PROSITE" id="PS50989"/>
    </source>
</evidence>
<reference evidence="3 4" key="1">
    <citation type="submission" date="2024-10" db="EMBL/GenBank/DDBJ databases">
        <title>The Natural Products Discovery Center: Release of the First 8490 Sequenced Strains for Exploring Actinobacteria Biosynthetic Diversity.</title>
        <authorList>
            <person name="Kalkreuter E."/>
            <person name="Kautsar S.A."/>
            <person name="Yang D."/>
            <person name="Bader C.D."/>
            <person name="Teijaro C.N."/>
            <person name="Fluegel L."/>
            <person name="Davis C.M."/>
            <person name="Simpson J.R."/>
            <person name="Lauterbach L."/>
            <person name="Steele A.D."/>
            <person name="Gui C."/>
            <person name="Meng S."/>
            <person name="Li G."/>
            <person name="Viehrig K."/>
            <person name="Ye F."/>
            <person name="Su P."/>
            <person name="Kiefer A.F."/>
            <person name="Nichols A."/>
            <person name="Cepeda A.J."/>
            <person name="Yan W."/>
            <person name="Fan B."/>
            <person name="Jiang Y."/>
            <person name="Adhikari A."/>
            <person name="Zheng C.-J."/>
            <person name="Schuster L."/>
            <person name="Cowan T.M."/>
            <person name="Smanski M.J."/>
            <person name="Chevrette M.G."/>
            <person name="De Carvalho L.P.S."/>
            <person name="Shen B."/>
        </authorList>
    </citation>
    <scope>NUCLEOTIDE SEQUENCE [LARGE SCALE GENOMIC DNA]</scope>
    <source>
        <strain evidence="3 4">NPDC053399</strain>
    </source>
</reference>
<name>A0ABW8C3D8_9ACTN</name>
<feature type="domain" description="CoA carboxyltransferase C-terminal" evidence="2">
    <location>
        <begin position="252"/>
        <end position="484"/>
    </location>
</feature>
<comment type="caution">
    <text evidence="3">The sequence shown here is derived from an EMBL/GenBank/DDBJ whole genome shotgun (WGS) entry which is preliminary data.</text>
</comment>
<dbReference type="PRINTS" id="PR01070">
    <property type="entry name" value="ACCCTRFRASEB"/>
</dbReference>
<evidence type="ECO:0000259" key="1">
    <source>
        <dbReference type="PROSITE" id="PS50980"/>
    </source>
</evidence>
<gene>
    <name evidence="3" type="ORF">ACIGXA_10350</name>
</gene>
<dbReference type="InterPro" id="IPR051047">
    <property type="entry name" value="AccD/PCCB"/>
</dbReference>
<keyword evidence="3" id="KW-0436">Ligase</keyword>
<proteinExistence type="predicted"/>
<dbReference type="PANTHER" id="PTHR43842:SF2">
    <property type="entry name" value="PROPIONYL-COA CARBOXYLASE BETA CHAIN, MITOCHONDRIAL"/>
    <property type="match status" value="1"/>
</dbReference>
<accession>A0ABW8C3D8</accession>
<dbReference type="GO" id="GO:0016874">
    <property type="term" value="F:ligase activity"/>
    <property type="evidence" value="ECO:0007669"/>
    <property type="project" value="UniProtKB-KW"/>
</dbReference>
<dbReference type="InterPro" id="IPR000438">
    <property type="entry name" value="Acetyl_CoA_COase_Trfase_b_su"/>
</dbReference>
<dbReference type="EC" id="6.-.-.-" evidence="3"/>
<organism evidence="3 4">
    <name type="scientific">Streptomyces fildesensis</name>
    <dbReference type="NCBI Taxonomy" id="375757"/>
    <lineage>
        <taxon>Bacteria</taxon>
        <taxon>Bacillati</taxon>
        <taxon>Actinomycetota</taxon>
        <taxon>Actinomycetes</taxon>
        <taxon>Kitasatosporales</taxon>
        <taxon>Streptomycetaceae</taxon>
        <taxon>Streptomyces</taxon>
    </lineage>
</organism>